<comment type="caution">
    <text evidence="1">The sequence shown here is derived from an EMBL/GenBank/DDBJ whole genome shotgun (WGS) entry which is preliminary data.</text>
</comment>
<name>A0AAV0HBI8_9ROSI</name>
<gene>
    <name evidence="1" type="ORF">LITE_LOCUS3629</name>
</gene>
<evidence type="ECO:0000313" key="2">
    <source>
        <dbReference type="Proteomes" id="UP001154282"/>
    </source>
</evidence>
<keyword evidence="2" id="KW-1185">Reference proteome</keyword>
<evidence type="ECO:0000313" key="1">
    <source>
        <dbReference type="EMBL" id="CAI0382634.1"/>
    </source>
</evidence>
<organism evidence="1 2">
    <name type="scientific">Linum tenue</name>
    <dbReference type="NCBI Taxonomy" id="586396"/>
    <lineage>
        <taxon>Eukaryota</taxon>
        <taxon>Viridiplantae</taxon>
        <taxon>Streptophyta</taxon>
        <taxon>Embryophyta</taxon>
        <taxon>Tracheophyta</taxon>
        <taxon>Spermatophyta</taxon>
        <taxon>Magnoliopsida</taxon>
        <taxon>eudicotyledons</taxon>
        <taxon>Gunneridae</taxon>
        <taxon>Pentapetalae</taxon>
        <taxon>rosids</taxon>
        <taxon>fabids</taxon>
        <taxon>Malpighiales</taxon>
        <taxon>Linaceae</taxon>
        <taxon>Linum</taxon>
    </lineage>
</organism>
<protein>
    <submittedName>
        <fullName evidence="1">Uncharacterized protein</fullName>
    </submittedName>
</protein>
<accession>A0AAV0HBI8</accession>
<dbReference type="EMBL" id="CAMGYJ010000002">
    <property type="protein sequence ID" value="CAI0382634.1"/>
    <property type="molecule type" value="Genomic_DNA"/>
</dbReference>
<reference evidence="1" key="1">
    <citation type="submission" date="2022-08" db="EMBL/GenBank/DDBJ databases">
        <authorList>
            <person name="Gutierrez-Valencia J."/>
        </authorList>
    </citation>
    <scope>NUCLEOTIDE SEQUENCE</scope>
</reference>
<proteinExistence type="predicted"/>
<sequence>MPKKGRNNQGSFAIEKPDMSMFSNEAEPMRLHINLINMTSGHLKWWSVYYLMSSFLDMNYLDLPFSDSSSFCAVLREIAVETQTPQLLDVPNSWFLYIHYFVNRHFCCLSTLLIVMSYSPITTILHVEFHCFCTLNYILF</sequence>
<dbReference type="Proteomes" id="UP001154282">
    <property type="component" value="Unassembled WGS sequence"/>
</dbReference>
<dbReference type="AlphaFoldDB" id="A0AAV0HBI8"/>